<sequence>MPTQEFDQSVANCEQAILEFRDKSITQNYIPEAVVIAGRFIERRFELVDFYKELDTKLKSNSTALYQFFDSVFLTASYWNLEENKKARAERNELKTINEQIAIAARKLSGLMEQRTNLNDTSGFYSDTHYGVCETLDAAGGSNFSYESWVQDDFKQLYCRFGLTYWPTFTEFFEELAQDAEQAEIRASNEVTAAATTGARSSLKDYLRALQKHLDDNFLAFPHLVTAHFRLSDSAIASLVNCVLDLDPDEMKDAAYVKRFRQGERERAEKEIELEQEAY</sequence>
<proteinExistence type="predicted"/>
<dbReference type="RefSeq" id="WP_097153952.1">
    <property type="nucleotide sequence ID" value="NZ_OBEL01000002.1"/>
</dbReference>
<protein>
    <submittedName>
        <fullName evidence="2">Uncharacterized protein</fullName>
    </submittedName>
</protein>
<evidence type="ECO:0000313" key="2">
    <source>
        <dbReference type="EMBL" id="SNZ19618.1"/>
    </source>
</evidence>
<feature type="coiled-coil region" evidence="1">
    <location>
        <begin position="80"/>
        <end position="114"/>
    </location>
</feature>
<evidence type="ECO:0000256" key="1">
    <source>
        <dbReference type="SAM" id="Coils"/>
    </source>
</evidence>
<dbReference type="OrthoDB" id="7593213at2"/>
<name>A0A285PDT9_9HYPH</name>
<keyword evidence="3" id="KW-1185">Reference proteome</keyword>
<dbReference type="Proteomes" id="UP000219439">
    <property type="component" value="Unassembled WGS sequence"/>
</dbReference>
<accession>A0A285PDT9</accession>
<gene>
    <name evidence="2" type="ORF">SAMN06265368_2708</name>
</gene>
<dbReference type="AlphaFoldDB" id="A0A285PDT9"/>
<keyword evidence="1" id="KW-0175">Coiled coil</keyword>
<dbReference type="EMBL" id="OBEL01000002">
    <property type="protein sequence ID" value="SNZ19618.1"/>
    <property type="molecule type" value="Genomic_DNA"/>
</dbReference>
<reference evidence="2 3" key="1">
    <citation type="submission" date="2017-09" db="EMBL/GenBank/DDBJ databases">
        <authorList>
            <person name="Ehlers B."/>
            <person name="Leendertz F.H."/>
        </authorList>
    </citation>
    <scope>NUCLEOTIDE SEQUENCE [LARGE SCALE GENOMIC DNA]</scope>
    <source>
        <strain evidence="2 3">DSM 18289</strain>
    </source>
</reference>
<organism evidence="2 3">
    <name type="scientific">Cohaesibacter gelatinilyticus</name>
    <dbReference type="NCBI Taxonomy" id="372072"/>
    <lineage>
        <taxon>Bacteria</taxon>
        <taxon>Pseudomonadati</taxon>
        <taxon>Pseudomonadota</taxon>
        <taxon>Alphaproteobacteria</taxon>
        <taxon>Hyphomicrobiales</taxon>
        <taxon>Cohaesibacteraceae</taxon>
    </lineage>
</organism>
<evidence type="ECO:0000313" key="3">
    <source>
        <dbReference type="Proteomes" id="UP000219439"/>
    </source>
</evidence>